<evidence type="ECO:0000256" key="1">
    <source>
        <dbReference type="ARBA" id="ARBA00022737"/>
    </source>
</evidence>
<dbReference type="EMBL" id="BMJS01000018">
    <property type="protein sequence ID" value="GGF99864.1"/>
    <property type="molecule type" value="Genomic_DNA"/>
</dbReference>
<dbReference type="InterPro" id="IPR022385">
    <property type="entry name" value="Rhs_assc_core"/>
</dbReference>
<dbReference type="InterPro" id="IPR056823">
    <property type="entry name" value="TEN-like_YD-shell"/>
</dbReference>
<accession>A0A8J3E909</accession>
<feature type="region of interest" description="Disordered" evidence="2">
    <location>
        <begin position="458"/>
        <end position="507"/>
    </location>
</feature>
<dbReference type="PANTHER" id="PTHR32305:SF15">
    <property type="entry name" value="PROTEIN RHSA-RELATED"/>
    <property type="match status" value="1"/>
</dbReference>
<dbReference type="AlphaFoldDB" id="A0A8J3E909"/>
<reference evidence="4" key="2">
    <citation type="submission" date="2020-09" db="EMBL/GenBank/DDBJ databases">
        <authorList>
            <person name="Sun Q."/>
            <person name="Zhou Y."/>
        </authorList>
    </citation>
    <scope>NUCLEOTIDE SEQUENCE</scope>
    <source>
        <strain evidence="4">CGMCC 1.15758</strain>
    </source>
</reference>
<keyword evidence="5" id="KW-1185">Reference proteome</keyword>
<feature type="domain" description="Teneurin-like YD-shell" evidence="3">
    <location>
        <begin position="47"/>
        <end position="250"/>
    </location>
</feature>
<dbReference type="Proteomes" id="UP000636949">
    <property type="component" value="Unassembled WGS sequence"/>
</dbReference>
<sequence length="507" mass="54911">MEHAADMNTQKFSILLIGVALSIPFVAKATHPTQLTHIIEDGVSNMLNYDQGGNLLLDDQATQFSYNSNNELIKSIQSNGKIIHYRYDAKGQQIAQTLQHQSPVYHYYANNKFIGSQQHHLLKFYFDGGEFKLSRQSNMLETQHYISDNLGSIISHINPDKKLNHYYRYLPFGFISDIDKNDDLMHTPELDQHLKGFNGISMDAMTGNQFLGNGYRAYNPRLGIFLQYDSLSPFSEGGIHGYAYSDNNPVMAFDPSGHIPDWAKHVIVWGVGVTTATAMGMAIAASGGALAPSAAVAHPMIMAAISGAIAGGSASVAAQATNAGLNKQNFAKQMRNGGYVGVAIGTTLGAAGGAVGGSQASASMKLSYGAIMVFSEPAIEQGVMIGAGYQSKWDWESYAISVVKNAASMSVGYNIDNLKAYRVRNALETRLAKADSFTSQTDATHNFITSVNNASTASSKFPQRADSLSTTPNKQFKRINGDHNLTVESSEKPEQQPLHKPFGLITA</sequence>
<organism evidence="4 5">
    <name type="scientific">Cysteiniphilum litorale</name>
    <dbReference type="NCBI Taxonomy" id="2056700"/>
    <lineage>
        <taxon>Bacteria</taxon>
        <taxon>Pseudomonadati</taxon>
        <taxon>Pseudomonadota</taxon>
        <taxon>Gammaproteobacteria</taxon>
        <taxon>Thiotrichales</taxon>
        <taxon>Fastidiosibacteraceae</taxon>
        <taxon>Cysteiniphilum</taxon>
    </lineage>
</organism>
<reference evidence="4" key="1">
    <citation type="journal article" date="2014" name="Int. J. Syst. Evol. Microbiol.">
        <title>Complete genome sequence of Corynebacterium casei LMG S-19264T (=DSM 44701T), isolated from a smear-ripened cheese.</title>
        <authorList>
            <consortium name="US DOE Joint Genome Institute (JGI-PGF)"/>
            <person name="Walter F."/>
            <person name="Albersmeier A."/>
            <person name="Kalinowski J."/>
            <person name="Ruckert C."/>
        </authorList>
    </citation>
    <scope>NUCLEOTIDE SEQUENCE</scope>
    <source>
        <strain evidence="4">CGMCC 1.15758</strain>
    </source>
</reference>
<evidence type="ECO:0000313" key="5">
    <source>
        <dbReference type="Proteomes" id="UP000636949"/>
    </source>
</evidence>
<evidence type="ECO:0000256" key="2">
    <source>
        <dbReference type="SAM" id="MobiDB-lite"/>
    </source>
</evidence>
<comment type="caution">
    <text evidence="4">The sequence shown here is derived from an EMBL/GenBank/DDBJ whole genome shotgun (WGS) entry which is preliminary data.</text>
</comment>
<dbReference type="PANTHER" id="PTHR32305">
    <property type="match status" value="1"/>
</dbReference>
<keyword evidence="1" id="KW-0677">Repeat</keyword>
<dbReference type="InterPro" id="IPR050708">
    <property type="entry name" value="T6SS_VgrG/RHS"/>
</dbReference>
<dbReference type="Pfam" id="PF25023">
    <property type="entry name" value="TEN_YD-shell"/>
    <property type="match status" value="1"/>
</dbReference>
<dbReference type="NCBIfam" id="TIGR03696">
    <property type="entry name" value="Rhs_assc_core"/>
    <property type="match status" value="1"/>
</dbReference>
<gene>
    <name evidence="4" type="ORF">GCM10010995_16470</name>
</gene>
<feature type="compositionally biased region" description="Polar residues" evidence="2">
    <location>
        <begin position="458"/>
        <end position="474"/>
    </location>
</feature>
<proteinExistence type="predicted"/>
<dbReference type="Gene3D" id="2.180.10.10">
    <property type="entry name" value="RHS repeat-associated core"/>
    <property type="match status" value="1"/>
</dbReference>
<name>A0A8J3E909_9GAMM</name>
<dbReference type="RefSeq" id="WP_117002923.1">
    <property type="nucleotide sequence ID" value="NZ_BMJS01000018.1"/>
</dbReference>
<dbReference type="OrthoDB" id="6875307at2"/>
<protein>
    <recommendedName>
        <fullName evidence="3">Teneurin-like YD-shell domain-containing protein</fullName>
    </recommendedName>
</protein>
<evidence type="ECO:0000313" key="4">
    <source>
        <dbReference type="EMBL" id="GGF99864.1"/>
    </source>
</evidence>
<evidence type="ECO:0000259" key="3">
    <source>
        <dbReference type="Pfam" id="PF25023"/>
    </source>
</evidence>